<feature type="binding site" evidence="9 12">
    <location>
        <position position="439"/>
    </location>
    <ligand>
        <name>Mn(2+)</name>
        <dbReference type="ChEBI" id="CHEBI:29035"/>
        <label>2</label>
    </ligand>
</feature>
<evidence type="ECO:0000256" key="2">
    <source>
        <dbReference type="ARBA" id="ARBA00002315"/>
    </source>
</evidence>
<evidence type="ECO:0000256" key="5">
    <source>
        <dbReference type="ARBA" id="ARBA00022723"/>
    </source>
</evidence>
<dbReference type="GO" id="GO:0006007">
    <property type="term" value="P:glucose catabolic process"/>
    <property type="evidence" value="ECO:0007669"/>
    <property type="project" value="InterPro"/>
</dbReference>
<dbReference type="HAMAP" id="MF_01038">
    <property type="entry name" value="GpmI"/>
    <property type="match status" value="1"/>
</dbReference>
<feature type="binding site" evidence="9">
    <location>
        <position position="330"/>
    </location>
    <ligand>
        <name>substrate</name>
    </ligand>
</feature>
<keyword evidence="7 9" id="KW-0464">Manganese</keyword>
<evidence type="ECO:0000256" key="4">
    <source>
        <dbReference type="ARBA" id="ARBA00008819"/>
    </source>
</evidence>
<dbReference type="CDD" id="cd16010">
    <property type="entry name" value="iPGM"/>
    <property type="match status" value="1"/>
</dbReference>
<dbReference type="PANTHER" id="PTHR31637">
    <property type="entry name" value="2,3-BISPHOSPHOGLYCERATE-INDEPENDENT PHOSPHOGLYCERATE MUTASE"/>
    <property type="match status" value="1"/>
</dbReference>
<keyword evidence="6 9" id="KW-0324">Glycolysis</keyword>
<dbReference type="SUPFAM" id="SSF64158">
    <property type="entry name" value="2,3-Bisphosphoglycerate-independent phosphoglycerate mutase, substrate-binding domain"/>
    <property type="match status" value="1"/>
</dbReference>
<comment type="caution">
    <text evidence="9">Lacks conserved residue(s) required for the propagation of feature annotation.</text>
</comment>
<dbReference type="AlphaFoldDB" id="A0A2M8L9L5"/>
<evidence type="ECO:0000256" key="1">
    <source>
        <dbReference type="ARBA" id="ARBA00000370"/>
    </source>
</evidence>
<evidence type="ECO:0000256" key="6">
    <source>
        <dbReference type="ARBA" id="ARBA00023152"/>
    </source>
</evidence>
<dbReference type="GO" id="GO:0005829">
    <property type="term" value="C:cytosol"/>
    <property type="evidence" value="ECO:0007669"/>
    <property type="project" value="TreeGrafter"/>
</dbReference>
<evidence type="ECO:0000313" key="15">
    <source>
        <dbReference type="EMBL" id="PJE73309.1"/>
    </source>
</evidence>
<comment type="cofactor">
    <cofactor evidence="9">
        <name>Mn(2+)</name>
        <dbReference type="ChEBI" id="CHEBI:29035"/>
    </cofactor>
    <text evidence="9">Binds 2 manganese ions per subunit.</text>
</comment>
<dbReference type="InterPro" id="IPR005995">
    <property type="entry name" value="Pgm_bpd_ind"/>
</dbReference>
<comment type="subunit">
    <text evidence="9">Monomer.</text>
</comment>
<keyword evidence="5 9" id="KW-0479">Metal-binding</keyword>
<feature type="binding site" evidence="9">
    <location>
        <position position="123"/>
    </location>
    <ligand>
        <name>substrate</name>
    </ligand>
</feature>
<dbReference type="Proteomes" id="UP000230603">
    <property type="component" value="Unassembled WGS sequence"/>
</dbReference>
<dbReference type="GO" id="GO:0004619">
    <property type="term" value="F:phosphoglycerate mutase activity"/>
    <property type="evidence" value="ECO:0007669"/>
    <property type="project" value="UniProtKB-UniRule"/>
</dbReference>
<proteinExistence type="inferred from homology"/>
<dbReference type="GO" id="GO:0030145">
    <property type="term" value="F:manganese ion binding"/>
    <property type="evidence" value="ECO:0007669"/>
    <property type="project" value="UniProtKB-UniRule"/>
</dbReference>
<comment type="function">
    <text evidence="2 9">Catalyzes the interconversion of 2-phosphoglycerate and 3-phosphoglycerate.</text>
</comment>
<dbReference type="UniPathway" id="UPA00109">
    <property type="reaction ID" value="UER00186"/>
</dbReference>
<dbReference type="SUPFAM" id="SSF53649">
    <property type="entry name" value="Alkaline phosphatase-like"/>
    <property type="match status" value="1"/>
</dbReference>
<dbReference type="Gene3D" id="3.40.1450.10">
    <property type="entry name" value="BPG-independent phosphoglycerate mutase, domain B"/>
    <property type="match status" value="1"/>
</dbReference>
<feature type="binding site" evidence="9">
    <location>
        <begin position="153"/>
        <end position="154"/>
    </location>
    <ligand>
        <name>substrate</name>
    </ligand>
</feature>
<dbReference type="InterPro" id="IPR006124">
    <property type="entry name" value="Metalloenzyme"/>
</dbReference>
<feature type="binding site" evidence="9 12">
    <location>
        <position position="12"/>
    </location>
    <ligand>
        <name>Mn(2+)</name>
        <dbReference type="ChEBI" id="CHEBI:29035"/>
        <label>2</label>
    </ligand>
</feature>
<feature type="binding site" evidence="9 12">
    <location>
        <position position="438"/>
    </location>
    <ligand>
        <name>Mn(2+)</name>
        <dbReference type="ChEBI" id="CHEBI:29035"/>
        <label>2</label>
    </ligand>
</feature>
<organism evidence="15 16">
    <name type="scientific">Candidatus Tagabacteria bacterium CG10_big_fil_rev_8_21_14_0_10_40_13</name>
    <dbReference type="NCBI Taxonomy" id="1975022"/>
    <lineage>
        <taxon>Bacteria</taxon>
        <taxon>Candidatus Tagaibacteriota</taxon>
    </lineage>
</organism>
<dbReference type="Pfam" id="PF01676">
    <property type="entry name" value="Metalloenzyme"/>
    <property type="match status" value="1"/>
</dbReference>
<evidence type="ECO:0000259" key="14">
    <source>
        <dbReference type="Pfam" id="PF06415"/>
    </source>
</evidence>
<keyword evidence="8 9" id="KW-0413">Isomerase</keyword>
<feature type="binding site" evidence="9 12">
    <location>
        <position position="457"/>
    </location>
    <ligand>
        <name>Mn(2+)</name>
        <dbReference type="ChEBI" id="CHEBI:29035"/>
        <label>1</label>
    </ligand>
</feature>
<feature type="binding site" evidence="9 12">
    <location>
        <position position="397"/>
    </location>
    <ligand>
        <name>Mn(2+)</name>
        <dbReference type="ChEBI" id="CHEBI:29035"/>
        <label>1</label>
    </ligand>
</feature>
<dbReference type="PIRSF" id="PIRSF001492">
    <property type="entry name" value="IPGAM"/>
    <property type="match status" value="1"/>
</dbReference>
<evidence type="ECO:0000256" key="8">
    <source>
        <dbReference type="ARBA" id="ARBA00023235"/>
    </source>
</evidence>
<evidence type="ECO:0000256" key="3">
    <source>
        <dbReference type="ARBA" id="ARBA00004798"/>
    </source>
</evidence>
<reference evidence="16" key="1">
    <citation type="submission" date="2017-09" db="EMBL/GenBank/DDBJ databases">
        <title>Depth-based differentiation of microbial function through sediment-hosted aquifers and enrichment of novel symbionts in the deep terrestrial subsurface.</title>
        <authorList>
            <person name="Probst A.J."/>
            <person name="Ladd B."/>
            <person name="Jarett J.K."/>
            <person name="Geller-Mcgrath D.E."/>
            <person name="Sieber C.M.K."/>
            <person name="Emerson J.B."/>
            <person name="Anantharaman K."/>
            <person name="Thomas B.C."/>
            <person name="Malmstrom R."/>
            <person name="Stieglmeier M."/>
            <person name="Klingl A."/>
            <person name="Woyke T."/>
            <person name="Ryan C.M."/>
            <person name="Banfield J.F."/>
        </authorList>
    </citation>
    <scope>NUCLEOTIDE SEQUENCE [LARGE SCALE GENOMIC DNA]</scope>
</reference>
<evidence type="ECO:0000256" key="10">
    <source>
        <dbReference type="NCBIfam" id="TIGR01307"/>
    </source>
</evidence>
<name>A0A2M8L9L5_9BACT</name>
<feature type="domain" description="BPG-independent PGAM N-terminal" evidence="14">
    <location>
        <begin position="84"/>
        <end position="294"/>
    </location>
</feature>
<sequence>MANKPIVLIILDGFGHDKNATESPWKLAHHPNFSAIEKWYPFTTLQASGIAVGLPWGEPGNSEVGHLTMGAGKVIYNHLPRIITAIHEGDFFKNKSFLAAIEHVKKNNSNLHIAGLFSSGSVHAYADHLYALLDLSKSNELKKTYLHLFTDGRDAYQHEGAVFVRQLEERLEKKYPNIKIASVIGRQYAMDRDAKWENIEKAYKLFTESQGEEYEYASSFIEKNYKNGITDEFVKAGLNKNSERIQNGDAFIFFNYREDSARELTAAFVQPDFDKFERKKIADLRFITMTQYDENLPVLVAFPPLHIEKPLAKVLSLAGLKQLHIAETEKYAHVTYFFNGGKEEPFENEDRILIPSPKTAHYDEVPEMSSYKIADKIIETLEKNYYDFIVVNFAGADMIGHTGNFEACIKAIEVLDECVGKLIPKITEKAGVALITSDHGNVEEKIYKLTGEKMTKHTTNPVPFYLIADEWKKKAEASQAEINQSYAQTNGVLTDVAPTILELFGIKPPPEMTGKSLISKLQP</sequence>
<dbReference type="NCBIfam" id="TIGR01307">
    <property type="entry name" value="pgm_bpd_ind"/>
    <property type="match status" value="1"/>
</dbReference>
<feature type="binding site" evidence="9 12">
    <location>
        <position position="401"/>
    </location>
    <ligand>
        <name>Mn(2+)</name>
        <dbReference type="ChEBI" id="CHEBI:29035"/>
        <label>1</label>
    </ligand>
</feature>
<evidence type="ECO:0000256" key="9">
    <source>
        <dbReference type="HAMAP-Rule" id="MF_01038"/>
    </source>
</evidence>
<comment type="similarity">
    <text evidence="4 9">Belongs to the BPG-independent phosphoglycerate mutase family.</text>
</comment>
<accession>A0A2M8L9L5</accession>
<dbReference type="Pfam" id="PF06415">
    <property type="entry name" value="iPGM_N"/>
    <property type="match status" value="1"/>
</dbReference>
<comment type="catalytic activity">
    <reaction evidence="1 9">
        <text>(2R)-2-phosphoglycerate = (2R)-3-phosphoglycerate</text>
        <dbReference type="Rhea" id="RHEA:15901"/>
        <dbReference type="ChEBI" id="CHEBI:58272"/>
        <dbReference type="ChEBI" id="CHEBI:58289"/>
        <dbReference type="EC" id="5.4.2.12"/>
    </reaction>
</comment>
<feature type="domain" description="Metalloenzyme" evidence="13">
    <location>
        <begin position="4"/>
        <end position="507"/>
    </location>
</feature>
<gene>
    <name evidence="9" type="primary">gpmI</name>
    <name evidence="15" type="ORF">COV00_00495</name>
</gene>
<dbReference type="InterPro" id="IPR017850">
    <property type="entry name" value="Alkaline_phosphatase_core_sf"/>
</dbReference>
<evidence type="ECO:0000256" key="11">
    <source>
        <dbReference type="PIRSR" id="PIRSR001492-1"/>
    </source>
</evidence>
<evidence type="ECO:0000256" key="12">
    <source>
        <dbReference type="PIRSR" id="PIRSR001492-3"/>
    </source>
</evidence>
<evidence type="ECO:0000313" key="16">
    <source>
        <dbReference type="Proteomes" id="UP000230603"/>
    </source>
</evidence>
<dbReference type="EMBL" id="PFEP01000007">
    <property type="protein sequence ID" value="PJE73309.1"/>
    <property type="molecule type" value="Genomic_DNA"/>
</dbReference>
<feature type="active site" description="Phosphoserine intermediate" evidence="9 11">
    <location>
        <position position="62"/>
    </location>
</feature>
<dbReference type="PANTHER" id="PTHR31637:SF0">
    <property type="entry name" value="2,3-BISPHOSPHOGLYCERATE-INDEPENDENT PHOSPHOGLYCERATE MUTASE"/>
    <property type="match status" value="1"/>
</dbReference>
<protein>
    <recommendedName>
        <fullName evidence="9 10">2,3-bisphosphoglycerate-independent phosphoglycerate mutase</fullName>
        <shortName evidence="9">BPG-independent PGAM</shortName>
        <shortName evidence="9">Phosphoglyceromutase</shortName>
        <shortName evidence="9">iPGM</shortName>
        <ecNumber evidence="9 10">5.4.2.12</ecNumber>
    </recommendedName>
</protein>
<dbReference type="InterPro" id="IPR011258">
    <property type="entry name" value="BPG-indep_PGM_N"/>
</dbReference>
<comment type="caution">
    <text evidence="15">The sequence shown here is derived from an EMBL/GenBank/DDBJ whole genome shotgun (WGS) entry which is preliminary data.</text>
</comment>
<dbReference type="FunFam" id="3.40.1450.10:FF:000002">
    <property type="entry name" value="2,3-bisphosphoglycerate-independent phosphoglycerate mutase"/>
    <property type="match status" value="1"/>
</dbReference>
<dbReference type="InterPro" id="IPR036646">
    <property type="entry name" value="PGAM_B_sf"/>
</dbReference>
<feature type="binding site" evidence="9">
    <location>
        <position position="192"/>
    </location>
    <ligand>
        <name>substrate</name>
    </ligand>
</feature>
<dbReference type="EC" id="5.4.2.12" evidence="9 10"/>
<dbReference type="GO" id="GO:0006096">
    <property type="term" value="P:glycolytic process"/>
    <property type="evidence" value="ECO:0007669"/>
    <property type="project" value="UniProtKB-UniRule"/>
</dbReference>
<comment type="pathway">
    <text evidence="3 9">Carbohydrate degradation; glycolysis; pyruvate from D-glyceraldehyde 3-phosphate: step 3/5.</text>
</comment>
<evidence type="ECO:0000256" key="7">
    <source>
        <dbReference type="ARBA" id="ARBA00023211"/>
    </source>
</evidence>
<feature type="binding site" evidence="9">
    <location>
        <position position="186"/>
    </location>
    <ligand>
        <name>substrate</name>
    </ligand>
</feature>
<evidence type="ECO:0000259" key="13">
    <source>
        <dbReference type="Pfam" id="PF01676"/>
    </source>
</evidence>
<dbReference type="Gene3D" id="3.40.720.10">
    <property type="entry name" value="Alkaline Phosphatase, subunit A"/>
    <property type="match status" value="1"/>
</dbReference>
<feature type="binding site" evidence="9 12">
    <location>
        <position position="62"/>
    </location>
    <ligand>
        <name>Mn(2+)</name>
        <dbReference type="ChEBI" id="CHEBI:29035"/>
        <label>2</label>
    </ligand>
</feature>